<dbReference type="AlphaFoldDB" id="A0A7J0CT68"/>
<comment type="similarity">
    <text evidence="1">Belongs to the CdaR family.</text>
</comment>
<protein>
    <submittedName>
        <fullName evidence="3">Cyclic diguanylate phosphodiesterase</fullName>
    </submittedName>
</protein>
<evidence type="ECO:0000313" key="4">
    <source>
        <dbReference type="Proteomes" id="UP000498740"/>
    </source>
</evidence>
<dbReference type="PANTHER" id="PTHR33744">
    <property type="entry name" value="CARBOHYDRATE DIACID REGULATOR"/>
    <property type="match status" value="1"/>
</dbReference>
<dbReference type="InterPro" id="IPR003018">
    <property type="entry name" value="GAF"/>
</dbReference>
<dbReference type="Gene3D" id="1.10.10.2840">
    <property type="entry name" value="PucR C-terminal helix-turn-helix domain"/>
    <property type="match status" value="1"/>
</dbReference>
<gene>
    <name evidence="3" type="ORF">Smic_36900</name>
</gene>
<dbReference type="SMART" id="SM00065">
    <property type="entry name" value="GAF"/>
    <property type="match status" value="1"/>
</dbReference>
<name>A0A7J0CT68_STRMI</name>
<dbReference type="InterPro" id="IPR042070">
    <property type="entry name" value="PucR_C-HTH_sf"/>
</dbReference>
<organism evidence="3 4">
    <name type="scientific">Streptomyces microflavus</name>
    <name type="common">Streptomyces lipmanii</name>
    <dbReference type="NCBI Taxonomy" id="1919"/>
    <lineage>
        <taxon>Bacteria</taxon>
        <taxon>Bacillati</taxon>
        <taxon>Actinomycetota</taxon>
        <taxon>Actinomycetes</taxon>
        <taxon>Kitasatosporales</taxon>
        <taxon>Streptomycetaceae</taxon>
        <taxon>Streptomyces</taxon>
    </lineage>
</organism>
<dbReference type="Proteomes" id="UP000498740">
    <property type="component" value="Unassembled WGS sequence"/>
</dbReference>
<evidence type="ECO:0000256" key="1">
    <source>
        <dbReference type="ARBA" id="ARBA00006754"/>
    </source>
</evidence>
<sequence length="650" mass="70539">MLRHEAEANIDAVAILELLASDAPPDRFESLLTLARSAGMPGPQLDRLENARKLGLHIYSQLDRRQQREASLSALVDIARELSAPYDLKTLLKVTTRRARMLLGADISYITLLTAEKGTARVEASDGHVSSFHVGMQIPHGAGSSDVLTTSAPFWSADYLSDARFPHHERLDEMVRAEELRGIMAVPLSHGSGPFGVLHVADREPRHFSADEVSLMSSLGDLAGAVIEKAWLMDRTAAEMEMLQRRTDEAEAGHRQWQEVGDINEFLMSQVLSGCDLQSLVEEASDGLGGALTVCAGDGTVLATTAGAQPDDDLMISRAMMDAHAAGKAIRVKNGVWAAPVLMGDENLGALLLRTERPLWESGIRLLGLVAQATAVLLLMQNSHGIVMESQARDGFLDDLVNRTRSTRELDRRARKLGVALEESYVLVVASPVGDARRKAMIWASSYAHRKDGLKSEQSGRVVFLLPGTDAAEVAREVHNDLSPLLRHLVTVSAAGPVSGAAPIHRSYLEALRCLEVMGALGLSGRSAAASELGFLGLLVSDDHDVDGFIDSVIGPVVRYDHQRLTQLTDTLEAFFNACGSPTHAAKELHVHPNTVARRLERVNELLGEGWQHPDRALEVQLALKLKRMRSALMGRDPHADGSRPGTDVE</sequence>
<dbReference type="Pfam" id="PF17853">
    <property type="entry name" value="GGDEF_2"/>
    <property type="match status" value="1"/>
</dbReference>
<dbReference type="Pfam" id="PF13556">
    <property type="entry name" value="HTH_30"/>
    <property type="match status" value="1"/>
</dbReference>
<dbReference type="Gene3D" id="3.30.450.40">
    <property type="match status" value="1"/>
</dbReference>
<evidence type="ECO:0000259" key="2">
    <source>
        <dbReference type="SMART" id="SM00065"/>
    </source>
</evidence>
<dbReference type="InterPro" id="IPR025736">
    <property type="entry name" value="PucR_C-HTH_dom"/>
</dbReference>
<dbReference type="SUPFAM" id="SSF55781">
    <property type="entry name" value="GAF domain-like"/>
    <property type="match status" value="1"/>
</dbReference>
<dbReference type="InterPro" id="IPR029016">
    <property type="entry name" value="GAF-like_dom_sf"/>
</dbReference>
<evidence type="ECO:0000313" key="3">
    <source>
        <dbReference type="EMBL" id="GFN05134.1"/>
    </source>
</evidence>
<dbReference type="InterPro" id="IPR041522">
    <property type="entry name" value="CdaR_GGDEF"/>
</dbReference>
<dbReference type="RefSeq" id="WP_015609619.1">
    <property type="nucleotide sequence ID" value="NZ_JAPEPL010000001.1"/>
</dbReference>
<dbReference type="EMBL" id="BLWD01000001">
    <property type="protein sequence ID" value="GFN05134.1"/>
    <property type="molecule type" value="Genomic_DNA"/>
</dbReference>
<comment type="caution">
    <text evidence="3">The sequence shown here is derived from an EMBL/GenBank/DDBJ whole genome shotgun (WGS) entry which is preliminary data.</text>
</comment>
<dbReference type="PANTHER" id="PTHR33744:SF1">
    <property type="entry name" value="DNA-BINDING TRANSCRIPTIONAL ACTIVATOR ADER"/>
    <property type="match status" value="1"/>
</dbReference>
<proteinExistence type="inferred from homology"/>
<feature type="domain" description="GAF" evidence="2">
    <location>
        <begin position="87"/>
        <end position="237"/>
    </location>
</feature>
<reference evidence="3 4" key="1">
    <citation type="submission" date="2020-05" db="EMBL/GenBank/DDBJ databases">
        <title>Whole genome shotgun sequence of Streptomyces microflavus NBRC 13062.</title>
        <authorList>
            <person name="Komaki H."/>
            <person name="Tamura T."/>
        </authorList>
    </citation>
    <scope>NUCLEOTIDE SEQUENCE [LARGE SCALE GENOMIC DNA]</scope>
    <source>
        <strain evidence="3 4">NBRC 13062</strain>
    </source>
</reference>
<accession>A0A7J0CT68</accession>
<dbReference type="InterPro" id="IPR051448">
    <property type="entry name" value="CdaR-like_regulators"/>
</dbReference>
<dbReference type="Pfam" id="PF13185">
    <property type="entry name" value="GAF_2"/>
    <property type="match status" value="1"/>
</dbReference>